<name>A0A1B6JR68_9HEMI</name>
<accession>A0A1B6JR68</accession>
<dbReference type="PANTHER" id="PTHR46428:SF1">
    <property type="entry name" value="KELCH DOMAIN-CONTAINING PROTEIN 10"/>
    <property type="match status" value="1"/>
</dbReference>
<evidence type="ECO:0000256" key="2">
    <source>
        <dbReference type="ARBA" id="ARBA00022737"/>
    </source>
</evidence>
<dbReference type="SUPFAM" id="SSF50965">
    <property type="entry name" value="Galactose oxidase, central domain"/>
    <property type="match status" value="1"/>
</dbReference>
<dbReference type="InterPro" id="IPR011043">
    <property type="entry name" value="Gal_Oxase/kelch_b-propeller"/>
</dbReference>
<evidence type="ECO:0000313" key="3">
    <source>
        <dbReference type="EMBL" id="JAT01711.1"/>
    </source>
</evidence>
<gene>
    <name evidence="3" type="ORF">g.29485</name>
</gene>
<sequence length="110" mass="12635">MLRDIWRLDLNSMEWKKIPQLGMDHGVYFHSSCLTPNGKLITFGGIVPSGNISKRTSDVHTAWLCIPKLKEICWEAILFYCPYLDSFSRTDLLALGLPCEFIRRLDLTSD</sequence>
<dbReference type="Gene3D" id="2.120.10.80">
    <property type="entry name" value="Kelch-type beta propeller"/>
    <property type="match status" value="1"/>
</dbReference>
<dbReference type="EMBL" id="GECU01005996">
    <property type="protein sequence ID" value="JAT01711.1"/>
    <property type="molecule type" value="Transcribed_RNA"/>
</dbReference>
<dbReference type="InterPro" id="IPR052125">
    <property type="entry name" value="KLHDC10"/>
</dbReference>
<reference evidence="3" key="1">
    <citation type="submission" date="2015-11" db="EMBL/GenBank/DDBJ databases">
        <title>De novo transcriptome assembly of four potential Pierce s Disease insect vectors from Arizona vineyards.</title>
        <authorList>
            <person name="Tassone E.E."/>
        </authorList>
    </citation>
    <scope>NUCLEOTIDE SEQUENCE</scope>
</reference>
<evidence type="ECO:0000256" key="1">
    <source>
        <dbReference type="ARBA" id="ARBA00022441"/>
    </source>
</evidence>
<dbReference type="InterPro" id="IPR015915">
    <property type="entry name" value="Kelch-typ_b-propeller"/>
</dbReference>
<protein>
    <submittedName>
        <fullName evidence="3">Uncharacterized protein</fullName>
    </submittedName>
</protein>
<dbReference type="PANTHER" id="PTHR46428">
    <property type="entry name" value="KELCH DOMAIN-CONTAINING PROTEIN 10"/>
    <property type="match status" value="1"/>
</dbReference>
<keyword evidence="2" id="KW-0677">Repeat</keyword>
<proteinExistence type="predicted"/>
<keyword evidence="1" id="KW-0880">Kelch repeat</keyword>
<organism evidence="3">
    <name type="scientific">Homalodisca liturata</name>
    <dbReference type="NCBI Taxonomy" id="320908"/>
    <lineage>
        <taxon>Eukaryota</taxon>
        <taxon>Metazoa</taxon>
        <taxon>Ecdysozoa</taxon>
        <taxon>Arthropoda</taxon>
        <taxon>Hexapoda</taxon>
        <taxon>Insecta</taxon>
        <taxon>Pterygota</taxon>
        <taxon>Neoptera</taxon>
        <taxon>Paraneoptera</taxon>
        <taxon>Hemiptera</taxon>
        <taxon>Auchenorrhyncha</taxon>
        <taxon>Membracoidea</taxon>
        <taxon>Cicadellidae</taxon>
        <taxon>Cicadellinae</taxon>
        <taxon>Proconiini</taxon>
        <taxon>Homalodisca</taxon>
    </lineage>
</organism>
<dbReference type="AlphaFoldDB" id="A0A1B6JR68"/>
<dbReference type="GO" id="GO:0032874">
    <property type="term" value="P:positive regulation of stress-activated MAPK cascade"/>
    <property type="evidence" value="ECO:0007669"/>
    <property type="project" value="TreeGrafter"/>
</dbReference>